<evidence type="ECO:0008006" key="3">
    <source>
        <dbReference type="Google" id="ProtNLM"/>
    </source>
</evidence>
<keyword evidence="2" id="KW-1185">Reference proteome</keyword>
<evidence type="ECO:0000313" key="1">
    <source>
        <dbReference type="EMBL" id="GLQ64975.1"/>
    </source>
</evidence>
<dbReference type="EMBL" id="BSNV01000002">
    <property type="protein sequence ID" value="GLQ64975.1"/>
    <property type="molecule type" value="Genomic_DNA"/>
</dbReference>
<evidence type="ECO:0000313" key="2">
    <source>
        <dbReference type="Proteomes" id="UP001156629"/>
    </source>
</evidence>
<accession>A0ABQ5WPJ4</accession>
<protein>
    <recommendedName>
        <fullName evidence="3">Flagellar protein FliT</fullName>
    </recommendedName>
</protein>
<sequence>MREVVGVPLPQVLEGLGEQLAVSLQELRRLEAVCLKALLGENPLELQDFDRIAQVLDQVASCCEGLSREPGVEAVQVQRSVVDRLTMGEIRQRLLAENPHTSVSSGDVELF</sequence>
<proteinExistence type="predicted"/>
<gene>
    <name evidence="1" type="ORF">GCM10007870_05590</name>
</gene>
<name>A0ABQ5WPJ4_9PROT</name>
<dbReference type="Proteomes" id="UP001156629">
    <property type="component" value="Unassembled WGS sequence"/>
</dbReference>
<reference evidence="2" key="1">
    <citation type="journal article" date="2019" name="Int. J. Syst. Evol. Microbiol.">
        <title>The Global Catalogue of Microorganisms (GCM) 10K type strain sequencing project: providing services to taxonomists for standard genome sequencing and annotation.</title>
        <authorList>
            <consortium name="The Broad Institute Genomics Platform"/>
            <consortium name="The Broad Institute Genome Sequencing Center for Infectious Disease"/>
            <person name="Wu L."/>
            <person name="Ma J."/>
        </authorList>
    </citation>
    <scope>NUCLEOTIDE SEQUENCE [LARGE SCALE GENOMIC DNA]</scope>
    <source>
        <strain evidence="2">NBRC 3266</strain>
    </source>
</reference>
<organism evidence="1 2">
    <name type="scientific">Gluconobacter kondonii</name>
    <dbReference type="NCBI Taxonomy" id="941463"/>
    <lineage>
        <taxon>Bacteria</taxon>
        <taxon>Pseudomonadati</taxon>
        <taxon>Pseudomonadota</taxon>
        <taxon>Alphaproteobacteria</taxon>
        <taxon>Acetobacterales</taxon>
        <taxon>Acetobacteraceae</taxon>
        <taxon>Gluconobacter</taxon>
    </lineage>
</organism>
<comment type="caution">
    <text evidence="1">The sequence shown here is derived from an EMBL/GenBank/DDBJ whole genome shotgun (WGS) entry which is preliminary data.</text>
</comment>